<protein>
    <submittedName>
        <fullName evidence="2">2-hydroxy-6-oxo-2,4-heptadienoate hydrolase</fullName>
    </submittedName>
</protein>
<dbReference type="OrthoDB" id="5853561at2"/>
<evidence type="ECO:0000313" key="2">
    <source>
        <dbReference type="EMBL" id="ALF60601.1"/>
    </source>
</evidence>
<dbReference type="Gene3D" id="3.40.50.1820">
    <property type="entry name" value="alpha/beta hydrolase"/>
    <property type="match status" value="1"/>
</dbReference>
<dbReference type="PANTHER" id="PTHR46438">
    <property type="entry name" value="ALPHA/BETA-HYDROLASES SUPERFAMILY PROTEIN"/>
    <property type="match status" value="1"/>
</dbReference>
<reference evidence="2 3" key="1">
    <citation type="submission" date="2015-09" db="EMBL/GenBank/DDBJ databases">
        <title>Complete genome of Psychrobacter urativorans R10.10B.</title>
        <authorList>
            <person name="See-Too W.S."/>
            <person name="Chan K.G."/>
        </authorList>
    </citation>
    <scope>NUCLEOTIDE SEQUENCE [LARGE SCALE GENOMIC DNA]</scope>
    <source>
        <strain evidence="2 3">R10.10B</strain>
    </source>
</reference>
<dbReference type="SUPFAM" id="SSF53474">
    <property type="entry name" value="alpha/beta-Hydrolases"/>
    <property type="match status" value="1"/>
</dbReference>
<dbReference type="AlphaFoldDB" id="A0A0M4U878"/>
<dbReference type="Pfam" id="PF00561">
    <property type="entry name" value="Abhydrolase_1"/>
    <property type="match status" value="1"/>
</dbReference>
<dbReference type="Proteomes" id="UP000059847">
    <property type="component" value="Chromosome"/>
</dbReference>
<keyword evidence="3" id="KW-1185">Reference proteome</keyword>
<dbReference type="PRINTS" id="PR00111">
    <property type="entry name" value="ABHYDROLASE"/>
</dbReference>
<accession>A0A0M4U878</accession>
<dbReference type="PRINTS" id="PR00412">
    <property type="entry name" value="EPOXHYDRLASE"/>
</dbReference>
<name>A0A0M4U878_9GAMM</name>
<dbReference type="InterPro" id="IPR029058">
    <property type="entry name" value="AB_hydrolase_fold"/>
</dbReference>
<evidence type="ECO:0000313" key="3">
    <source>
        <dbReference type="Proteomes" id="UP000059847"/>
    </source>
</evidence>
<sequence length="276" mass="30799">MQVIDSGKGKTIEAFGLQTNYLEMGEGEPLLLLHGSGPGVSAYTNWRKIIPELAKHFRVIAPDLAGFGHTERDPNFSYDIKHWGKHLLAFLDALGIEKTHVIGNSFGGSLTLATAARFPERFSKLCLMGTPCDKFFMTPGLRSGWDYTPSRENMRQAMSHFPHNPDTITDELVEERYQTSLISGAQEGLRQLLVQPNEEGETQLSGMPEHVVAKINHPTIVIHGREDKVVPTEMGFKLGRSMPNADLHVLANCGHWVMAERPKEFLQLVVNHFTAE</sequence>
<gene>
    <name evidence="2" type="ORF">AOC03_11565</name>
</gene>
<dbReference type="KEGG" id="pur:AOC03_11565"/>
<dbReference type="RefSeq" id="WP_062536175.1">
    <property type="nucleotide sequence ID" value="NZ_CP012678.1"/>
</dbReference>
<dbReference type="InterPro" id="IPR000073">
    <property type="entry name" value="AB_hydrolase_1"/>
</dbReference>
<dbReference type="PANTHER" id="PTHR46438:SF11">
    <property type="entry name" value="LIPASE-RELATED"/>
    <property type="match status" value="1"/>
</dbReference>
<keyword evidence="2" id="KW-0378">Hydrolase</keyword>
<organism evidence="2 3">
    <name type="scientific">Psychrobacter urativorans</name>
    <dbReference type="NCBI Taxonomy" id="45610"/>
    <lineage>
        <taxon>Bacteria</taxon>
        <taxon>Pseudomonadati</taxon>
        <taxon>Pseudomonadota</taxon>
        <taxon>Gammaproteobacteria</taxon>
        <taxon>Moraxellales</taxon>
        <taxon>Moraxellaceae</taxon>
        <taxon>Psychrobacter</taxon>
    </lineage>
</organism>
<feature type="domain" description="AB hydrolase-1" evidence="1">
    <location>
        <begin position="29"/>
        <end position="262"/>
    </location>
</feature>
<proteinExistence type="predicted"/>
<dbReference type="STRING" id="45610.AOC03_11565"/>
<dbReference type="InterPro" id="IPR000639">
    <property type="entry name" value="Epox_hydrolase-like"/>
</dbReference>
<dbReference type="EMBL" id="CP012678">
    <property type="protein sequence ID" value="ALF60601.1"/>
    <property type="molecule type" value="Genomic_DNA"/>
</dbReference>
<evidence type="ECO:0000259" key="1">
    <source>
        <dbReference type="Pfam" id="PF00561"/>
    </source>
</evidence>
<dbReference type="GO" id="GO:0016787">
    <property type="term" value="F:hydrolase activity"/>
    <property type="evidence" value="ECO:0007669"/>
    <property type="project" value="UniProtKB-KW"/>
</dbReference>